<reference evidence="2" key="1">
    <citation type="submission" date="2014-09" db="EMBL/GenBank/DDBJ databases">
        <authorList>
            <person name="Magalhaes I.L.F."/>
            <person name="Oliveira U."/>
            <person name="Santos F.R."/>
            <person name="Vidigal T.H.D.A."/>
            <person name="Brescovit A.D."/>
            <person name="Santos A.J."/>
        </authorList>
    </citation>
    <scope>NUCLEOTIDE SEQUENCE</scope>
    <source>
        <tissue evidence="2">Shoot tissue taken approximately 20 cm above the soil surface</tissue>
    </source>
</reference>
<dbReference type="EMBL" id="GBRH01211531">
    <property type="protein sequence ID" value="JAD86364.1"/>
    <property type="molecule type" value="Transcribed_RNA"/>
</dbReference>
<protein>
    <submittedName>
        <fullName evidence="2">Uncharacterized protein</fullName>
    </submittedName>
</protein>
<dbReference type="AlphaFoldDB" id="A0A0A9DCP9"/>
<sequence length="52" mass="5302">MSSSLPSPRSAPSKSSLISSSNTTFLSKRIPFATLAASSNRPAPTNAFSSAS</sequence>
<evidence type="ECO:0000313" key="2">
    <source>
        <dbReference type="EMBL" id="JAD86364.1"/>
    </source>
</evidence>
<name>A0A0A9DCP9_ARUDO</name>
<proteinExistence type="predicted"/>
<feature type="region of interest" description="Disordered" evidence="1">
    <location>
        <begin position="1"/>
        <end position="20"/>
    </location>
</feature>
<accession>A0A0A9DCP9</accession>
<organism evidence="2">
    <name type="scientific">Arundo donax</name>
    <name type="common">Giant reed</name>
    <name type="synonym">Donax arundinaceus</name>
    <dbReference type="NCBI Taxonomy" id="35708"/>
    <lineage>
        <taxon>Eukaryota</taxon>
        <taxon>Viridiplantae</taxon>
        <taxon>Streptophyta</taxon>
        <taxon>Embryophyta</taxon>
        <taxon>Tracheophyta</taxon>
        <taxon>Spermatophyta</taxon>
        <taxon>Magnoliopsida</taxon>
        <taxon>Liliopsida</taxon>
        <taxon>Poales</taxon>
        <taxon>Poaceae</taxon>
        <taxon>PACMAD clade</taxon>
        <taxon>Arundinoideae</taxon>
        <taxon>Arundineae</taxon>
        <taxon>Arundo</taxon>
    </lineage>
</organism>
<evidence type="ECO:0000256" key="1">
    <source>
        <dbReference type="SAM" id="MobiDB-lite"/>
    </source>
</evidence>
<reference evidence="2" key="2">
    <citation type="journal article" date="2015" name="Data Brief">
        <title>Shoot transcriptome of the giant reed, Arundo donax.</title>
        <authorList>
            <person name="Barrero R.A."/>
            <person name="Guerrero F.D."/>
            <person name="Moolhuijzen P."/>
            <person name="Goolsby J.A."/>
            <person name="Tidwell J."/>
            <person name="Bellgard S.E."/>
            <person name="Bellgard M.I."/>
        </authorList>
    </citation>
    <scope>NUCLEOTIDE SEQUENCE</scope>
    <source>
        <tissue evidence="2">Shoot tissue taken approximately 20 cm above the soil surface</tissue>
    </source>
</reference>